<dbReference type="GO" id="GO:0046872">
    <property type="term" value="F:metal ion binding"/>
    <property type="evidence" value="ECO:0007669"/>
    <property type="project" value="UniProtKB-KW"/>
</dbReference>
<comment type="cofactor">
    <cofactor evidence="1">
        <name>FAD</name>
        <dbReference type="ChEBI" id="CHEBI:57692"/>
    </cofactor>
</comment>
<dbReference type="Pfam" id="PF00498">
    <property type="entry name" value="FHA"/>
    <property type="match status" value="1"/>
</dbReference>
<dbReference type="SUPFAM" id="SSF49879">
    <property type="entry name" value="SMAD/FHA domain"/>
    <property type="match status" value="1"/>
</dbReference>
<dbReference type="Proteomes" id="UP000757435">
    <property type="component" value="Unassembled WGS sequence"/>
</dbReference>
<accession>A0A951QA29</accession>
<dbReference type="GO" id="GO:0051537">
    <property type="term" value="F:2 iron, 2 sulfur cluster binding"/>
    <property type="evidence" value="ECO:0007669"/>
    <property type="project" value="UniProtKB-KW"/>
</dbReference>
<keyword evidence="7" id="KW-0560">Oxidoreductase</keyword>
<dbReference type="InterPro" id="IPR006058">
    <property type="entry name" value="2Fe2S_fd_BS"/>
</dbReference>
<dbReference type="Pfam" id="PF00175">
    <property type="entry name" value="NAD_binding_1"/>
    <property type="match status" value="1"/>
</dbReference>
<evidence type="ECO:0000256" key="6">
    <source>
        <dbReference type="ARBA" id="ARBA00022827"/>
    </source>
</evidence>
<evidence type="ECO:0000259" key="13">
    <source>
        <dbReference type="PROSITE" id="PS51384"/>
    </source>
</evidence>
<dbReference type="InterPro" id="IPR001709">
    <property type="entry name" value="Flavoprot_Pyr_Nucl_cyt_Rdtase"/>
</dbReference>
<dbReference type="Pfam" id="PF00970">
    <property type="entry name" value="FAD_binding_6"/>
    <property type="match status" value="1"/>
</dbReference>
<evidence type="ECO:0000313" key="14">
    <source>
        <dbReference type="EMBL" id="MBW4657543.1"/>
    </source>
</evidence>
<dbReference type="Gene3D" id="3.40.50.80">
    <property type="entry name" value="Nucleotide-binding domain of ferredoxin-NADP reductase (FNR) module"/>
    <property type="match status" value="1"/>
</dbReference>
<dbReference type="SMART" id="SM00240">
    <property type="entry name" value="FHA"/>
    <property type="match status" value="1"/>
</dbReference>
<dbReference type="InterPro" id="IPR017927">
    <property type="entry name" value="FAD-bd_FR_type"/>
</dbReference>
<evidence type="ECO:0000256" key="8">
    <source>
        <dbReference type="ARBA" id="ARBA00023004"/>
    </source>
</evidence>
<reference evidence="14" key="1">
    <citation type="submission" date="2021-05" db="EMBL/GenBank/DDBJ databases">
        <authorList>
            <person name="Pietrasiak N."/>
            <person name="Ward R."/>
            <person name="Stajich J.E."/>
            <person name="Kurbessoian T."/>
        </authorList>
    </citation>
    <scope>NUCLEOTIDE SEQUENCE</scope>
    <source>
        <strain evidence="14">UHER 2000/2452</strain>
    </source>
</reference>
<feature type="compositionally biased region" description="Polar residues" evidence="10">
    <location>
        <begin position="395"/>
        <end position="424"/>
    </location>
</feature>
<dbReference type="InterPro" id="IPR050415">
    <property type="entry name" value="MRET"/>
</dbReference>
<dbReference type="PANTHER" id="PTHR47354">
    <property type="entry name" value="NADH OXIDOREDUCTASE HCR"/>
    <property type="match status" value="1"/>
</dbReference>
<evidence type="ECO:0000256" key="3">
    <source>
        <dbReference type="ARBA" id="ARBA00022630"/>
    </source>
</evidence>
<keyword evidence="5" id="KW-0479">Metal-binding</keyword>
<dbReference type="PRINTS" id="PR00371">
    <property type="entry name" value="FPNCR"/>
</dbReference>
<organism evidence="14 15">
    <name type="scientific">Drouetiella hepatica Uher 2000/2452</name>
    <dbReference type="NCBI Taxonomy" id="904376"/>
    <lineage>
        <taxon>Bacteria</taxon>
        <taxon>Bacillati</taxon>
        <taxon>Cyanobacteriota</taxon>
        <taxon>Cyanophyceae</taxon>
        <taxon>Oculatellales</taxon>
        <taxon>Oculatellaceae</taxon>
        <taxon>Drouetiella</taxon>
    </lineage>
</organism>
<keyword evidence="9" id="KW-0411">Iron-sulfur</keyword>
<feature type="domain" description="2Fe-2S ferredoxin-type" evidence="12">
    <location>
        <begin position="442"/>
        <end position="527"/>
    </location>
</feature>
<evidence type="ECO:0000256" key="7">
    <source>
        <dbReference type="ARBA" id="ARBA00023002"/>
    </source>
</evidence>
<evidence type="ECO:0000256" key="10">
    <source>
        <dbReference type="SAM" id="MobiDB-lite"/>
    </source>
</evidence>
<dbReference type="InterPro" id="IPR036010">
    <property type="entry name" value="2Fe-2S_ferredoxin-like_sf"/>
</dbReference>
<dbReference type="GO" id="GO:0016491">
    <property type="term" value="F:oxidoreductase activity"/>
    <property type="evidence" value="ECO:0007669"/>
    <property type="project" value="UniProtKB-KW"/>
</dbReference>
<comment type="caution">
    <text evidence="14">The sequence shown here is derived from an EMBL/GenBank/DDBJ whole genome shotgun (WGS) entry which is preliminary data.</text>
</comment>
<evidence type="ECO:0000259" key="12">
    <source>
        <dbReference type="PROSITE" id="PS51085"/>
    </source>
</evidence>
<feature type="domain" description="FAD-binding FR-type" evidence="13">
    <location>
        <begin position="127"/>
        <end position="238"/>
    </location>
</feature>
<dbReference type="CDD" id="cd00060">
    <property type="entry name" value="FHA"/>
    <property type="match status" value="1"/>
</dbReference>
<name>A0A951QA29_9CYAN</name>
<protein>
    <recommendedName>
        <fullName evidence="2">Ferredoxin--NADP reductase</fullName>
    </recommendedName>
</protein>
<dbReference type="Gene3D" id="2.60.200.20">
    <property type="match status" value="1"/>
</dbReference>
<evidence type="ECO:0000256" key="2">
    <source>
        <dbReference type="ARBA" id="ARBA00013903"/>
    </source>
</evidence>
<dbReference type="InterPro" id="IPR008984">
    <property type="entry name" value="SMAD_FHA_dom_sf"/>
</dbReference>
<dbReference type="CDD" id="cd00207">
    <property type="entry name" value="fer2"/>
    <property type="match status" value="1"/>
</dbReference>
<proteinExistence type="predicted"/>
<keyword evidence="8" id="KW-0408">Iron</keyword>
<gene>
    <name evidence="14" type="ORF">KME15_02620</name>
</gene>
<dbReference type="AlphaFoldDB" id="A0A951QA29"/>
<dbReference type="PANTHER" id="PTHR47354:SF6">
    <property type="entry name" value="NADH OXIDOREDUCTASE HCR"/>
    <property type="match status" value="1"/>
</dbReference>
<sequence>MLKLKSVNFEQQEFGTHILTQSRPGQLEWVIGRYATCDLVLSAQEVSRVHGKIIYQDGTYYFMDDGSTSGSSLNGELVEENDKRSLRVGDLLQIGETYIHIEEMEPPSPAAAEGDLSLTAMEPQWTSGDLQVRCCRIIDETPDVKTFCFVAEPPVTFNYKPGQFVNLEVEIDGKPILRPYSISSSPTRPHAIHITVKREVSGHPEVRPGLVSSWLHNSFKVGDRVKFVGTPLGHFSCLPDLPPKILLISAGSGITPMMSMARWVQDTLADCDVVFLHSARKPEDIVFRDELAMMSAQMSNFRLAITTTQPSARYPWLGLTGRISKSMLHVVVPDLLDRAVYACGPDGFVQTFKSLLESVNFPMQQYKQESFGGKPAAKTAPAVSAQDTSTISAANLSKVSKTAPSKTAPAQSSIAPSRNGQSKSPDLLPSPLGGNTSVKVAPLVKFANSDRSVPADGNTSVLELAEQEGIPIRNACRVGSCGACKVMAREGQVQYAGQPIALSAADQEAGYILSCIARPVDRLVVEA</sequence>
<dbReference type="SUPFAM" id="SSF52343">
    <property type="entry name" value="Ferredoxin reductase-like, C-terminal NADP-linked domain"/>
    <property type="match status" value="1"/>
</dbReference>
<dbReference type="SUPFAM" id="SSF54292">
    <property type="entry name" value="2Fe-2S ferredoxin-like"/>
    <property type="match status" value="1"/>
</dbReference>
<dbReference type="InterPro" id="IPR001041">
    <property type="entry name" value="2Fe-2S_ferredoxin-type"/>
</dbReference>
<dbReference type="InterPro" id="IPR000253">
    <property type="entry name" value="FHA_dom"/>
</dbReference>
<evidence type="ECO:0000256" key="9">
    <source>
        <dbReference type="ARBA" id="ARBA00023014"/>
    </source>
</evidence>
<evidence type="ECO:0000256" key="4">
    <source>
        <dbReference type="ARBA" id="ARBA00022714"/>
    </source>
</evidence>
<keyword evidence="3" id="KW-0285">Flavoprotein</keyword>
<dbReference type="InterPro" id="IPR017938">
    <property type="entry name" value="Riboflavin_synthase-like_b-brl"/>
</dbReference>
<dbReference type="CDD" id="cd06215">
    <property type="entry name" value="FNR_iron_sulfur_binding_1"/>
    <property type="match status" value="1"/>
</dbReference>
<dbReference type="Pfam" id="PF00111">
    <property type="entry name" value="Fer2"/>
    <property type="match status" value="1"/>
</dbReference>
<dbReference type="InterPro" id="IPR008333">
    <property type="entry name" value="Cbr1-like_FAD-bd_dom"/>
</dbReference>
<evidence type="ECO:0000259" key="11">
    <source>
        <dbReference type="PROSITE" id="PS50006"/>
    </source>
</evidence>
<dbReference type="EMBL" id="JAHHHD010000002">
    <property type="protein sequence ID" value="MBW4657543.1"/>
    <property type="molecule type" value="Genomic_DNA"/>
</dbReference>
<dbReference type="InterPro" id="IPR001433">
    <property type="entry name" value="OxRdtase_FAD/NAD-bd"/>
</dbReference>
<feature type="region of interest" description="Disordered" evidence="10">
    <location>
        <begin position="395"/>
        <end position="432"/>
    </location>
</feature>
<evidence type="ECO:0000256" key="5">
    <source>
        <dbReference type="ARBA" id="ARBA00022723"/>
    </source>
</evidence>
<dbReference type="InterPro" id="IPR039261">
    <property type="entry name" value="FNR_nucleotide-bd"/>
</dbReference>
<evidence type="ECO:0000313" key="15">
    <source>
        <dbReference type="Proteomes" id="UP000757435"/>
    </source>
</evidence>
<dbReference type="SUPFAM" id="SSF63380">
    <property type="entry name" value="Riboflavin synthase domain-like"/>
    <property type="match status" value="1"/>
</dbReference>
<evidence type="ECO:0000256" key="1">
    <source>
        <dbReference type="ARBA" id="ARBA00001974"/>
    </source>
</evidence>
<dbReference type="PROSITE" id="PS51085">
    <property type="entry name" value="2FE2S_FER_2"/>
    <property type="match status" value="1"/>
</dbReference>
<keyword evidence="4" id="KW-0001">2Fe-2S</keyword>
<keyword evidence="6" id="KW-0274">FAD</keyword>
<dbReference type="PROSITE" id="PS00197">
    <property type="entry name" value="2FE2S_FER_1"/>
    <property type="match status" value="1"/>
</dbReference>
<dbReference type="Gene3D" id="2.40.30.10">
    <property type="entry name" value="Translation factors"/>
    <property type="match status" value="1"/>
</dbReference>
<dbReference type="InterPro" id="IPR012675">
    <property type="entry name" value="Beta-grasp_dom_sf"/>
</dbReference>
<dbReference type="PROSITE" id="PS51384">
    <property type="entry name" value="FAD_FR"/>
    <property type="match status" value="1"/>
</dbReference>
<dbReference type="PROSITE" id="PS50006">
    <property type="entry name" value="FHA_DOMAIN"/>
    <property type="match status" value="1"/>
</dbReference>
<dbReference type="Gene3D" id="3.10.20.30">
    <property type="match status" value="1"/>
</dbReference>
<reference evidence="14" key="2">
    <citation type="journal article" date="2022" name="Microbiol. Resour. Announc.">
        <title>Metagenome Sequencing to Explore Phylogenomics of Terrestrial Cyanobacteria.</title>
        <authorList>
            <person name="Ward R.D."/>
            <person name="Stajich J.E."/>
            <person name="Johansen J.R."/>
            <person name="Huntemann M."/>
            <person name="Clum A."/>
            <person name="Foster B."/>
            <person name="Foster B."/>
            <person name="Roux S."/>
            <person name="Palaniappan K."/>
            <person name="Varghese N."/>
            <person name="Mukherjee S."/>
            <person name="Reddy T.B.K."/>
            <person name="Daum C."/>
            <person name="Copeland A."/>
            <person name="Chen I.A."/>
            <person name="Ivanova N.N."/>
            <person name="Kyrpides N.C."/>
            <person name="Shapiro N."/>
            <person name="Eloe-Fadrosh E.A."/>
            <person name="Pietrasiak N."/>
        </authorList>
    </citation>
    <scope>NUCLEOTIDE SEQUENCE</scope>
    <source>
        <strain evidence="14">UHER 2000/2452</strain>
    </source>
</reference>
<feature type="domain" description="FHA" evidence="11">
    <location>
        <begin position="29"/>
        <end position="78"/>
    </location>
</feature>